<protein>
    <submittedName>
        <fullName evidence="8">Radical SAM superfamily enzyme YgiQ, UPF0313 family</fullName>
    </submittedName>
</protein>
<dbReference type="PROSITE" id="PS51918">
    <property type="entry name" value="RADICAL_SAM"/>
    <property type="match status" value="1"/>
</dbReference>
<evidence type="ECO:0000313" key="9">
    <source>
        <dbReference type="Proteomes" id="UP000192738"/>
    </source>
</evidence>
<dbReference type="InterPro" id="IPR034466">
    <property type="entry name" value="Methyltransferase_Class_B"/>
</dbReference>
<gene>
    <name evidence="8" type="ORF">SAMN04488500_11231</name>
</gene>
<dbReference type="CDD" id="cd01335">
    <property type="entry name" value="Radical_SAM"/>
    <property type="match status" value="1"/>
</dbReference>
<evidence type="ECO:0000256" key="4">
    <source>
        <dbReference type="ARBA" id="ARBA00023004"/>
    </source>
</evidence>
<dbReference type="EMBL" id="FWXI01000012">
    <property type="protein sequence ID" value="SMC89480.1"/>
    <property type="molecule type" value="Genomic_DNA"/>
</dbReference>
<dbReference type="RefSeq" id="WP_176215525.1">
    <property type="nucleotide sequence ID" value="NZ_CP155572.1"/>
</dbReference>
<dbReference type="Proteomes" id="UP000192738">
    <property type="component" value="Unassembled WGS sequence"/>
</dbReference>
<dbReference type="GO" id="GO:0051539">
    <property type="term" value="F:4 iron, 4 sulfur cluster binding"/>
    <property type="evidence" value="ECO:0007669"/>
    <property type="project" value="UniProtKB-KW"/>
</dbReference>
<evidence type="ECO:0000313" key="8">
    <source>
        <dbReference type="EMBL" id="SMC89480.1"/>
    </source>
</evidence>
<dbReference type="GO" id="GO:0003824">
    <property type="term" value="F:catalytic activity"/>
    <property type="evidence" value="ECO:0007669"/>
    <property type="project" value="InterPro"/>
</dbReference>
<dbReference type="PANTHER" id="PTHR43409">
    <property type="entry name" value="ANAEROBIC MAGNESIUM-PROTOPORPHYRIN IX MONOMETHYL ESTER CYCLASE-RELATED"/>
    <property type="match status" value="1"/>
</dbReference>
<comment type="cofactor">
    <cofactor evidence="1">
        <name>[4Fe-4S] cluster</name>
        <dbReference type="ChEBI" id="CHEBI:49883"/>
    </cofactor>
</comment>
<dbReference type="InterPro" id="IPR023404">
    <property type="entry name" value="rSAM_horseshoe"/>
</dbReference>
<evidence type="ECO:0000259" key="7">
    <source>
        <dbReference type="PROSITE" id="PS51918"/>
    </source>
</evidence>
<feature type="domain" description="B12-binding" evidence="6">
    <location>
        <begin position="5"/>
        <end position="144"/>
    </location>
</feature>
<sequence length="589" mass="65871">MDKYQVLLIQAEKASDPQQLYFRPAVSLLGLDLLAACADRQGYAVKVYDGEVNDAAAVIDEELTNKGVQLVGFYCHYYNMTEVIALSSYVKQQHGVPVLVGGPQTAVLDQEFLTASGADVLVRGEGEQTFLELLAHYLDGKGELAAIAGIVFRDLAGKSVITRERELIHDLDSLPIPKADNRLENIKRKTFVNIMTGRGCPFACAFCYEGHNTAGVRYRSVPNVLAEVETHLATSNKPQEFLAFSDDTFTLDYQRVTALCQGLKRLRKKYDFMWFCEGHVRTIYRHPEIIPLMVEAGLGRIQIGVESGVQDILDTYNKQVTLAEIKEVVRLCAAHRVPQVYCNIIIGGAFETRETIAQSTKFAIELLELGKGMLAIGLPVYMPLPNTAMTRHPEEYGIELLDPASEFSRGVDDYPVVATAALTREDIQKIKQEFFTTLVQTMRRLTDEVDVEQALVSCRTALTYGKTGEWYPFLIREEHKRLFFSRLAMITGTKRITALTVEELLNWRPLRTVPLPGHSGQGVRIHGYNLAPLETAVLAYTVGKRTVGDIISRLRAEFGSPQGEAEFAAAVIAILQQFDRRCWVTFSRF</sequence>
<dbReference type="InterPro" id="IPR058240">
    <property type="entry name" value="rSAM_sf"/>
</dbReference>
<keyword evidence="4" id="KW-0408">Iron</keyword>
<evidence type="ECO:0000256" key="3">
    <source>
        <dbReference type="ARBA" id="ARBA00022723"/>
    </source>
</evidence>
<dbReference type="Pfam" id="PF04055">
    <property type="entry name" value="Radical_SAM"/>
    <property type="match status" value="1"/>
</dbReference>
<dbReference type="SFLD" id="SFLDG01082">
    <property type="entry name" value="B12-binding_domain_containing"/>
    <property type="match status" value="1"/>
</dbReference>
<evidence type="ECO:0000256" key="1">
    <source>
        <dbReference type="ARBA" id="ARBA00001966"/>
    </source>
</evidence>
<keyword evidence="5" id="KW-0411">Iron-sulfur</keyword>
<dbReference type="SMART" id="SM00729">
    <property type="entry name" value="Elp3"/>
    <property type="match status" value="1"/>
</dbReference>
<dbReference type="GO" id="GO:0046872">
    <property type="term" value="F:metal ion binding"/>
    <property type="evidence" value="ECO:0007669"/>
    <property type="project" value="UniProtKB-KW"/>
</dbReference>
<name>A0A1W2CW86_9FIRM</name>
<dbReference type="PANTHER" id="PTHR43409:SF16">
    <property type="entry name" value="SLR0320 PROTEIN"/>
    <property type="match status" value="1"/>
</dbReference>
<dbReference type="STRING" id="112901.SAMN04488500_11231"/>
<keyword evidence="2" id="KW-0949">S-adenosyl-L-methionine</keyword>
<dbReference type="Gene3D" id="3.80.30.20">
    <property type="entry name" value="tm_1862 like domain"/>
    <property type="match status" value="1"/>
</dbReference>
<feature type="domain" description="Radical SAM core" evidence="7">
    <location>
        <begin position="184"/>
        <end position="448"/>
    </location>
</feature>
<dbReference type="AlphaFoldDB" id="A0A1W2CW86"/>
<dbReference type="SFLD" id="SFLDG01123">
    <property type="entry name" value="methyltransferase_(Class_B)"/>
    <property type="match status" value="1"/>
</dbReference>
<accession>A0A1W2CW86</accession>
<dbReference type="Gene3D" id="3.40.50.280">
    <property type="entry name" value="Cobalamin-binding domain"/>
    <property type="match status" value="1"/>
</dbReference>
<evidence type="ECO:0000256" key="2">
    <source>
        <dbReference type="ARBA" id="ARBA00022691"/>
    </source>
</evidence>
<dbReference type="InterPro" id="IPR007197">
    <property type="entry name" value="rSAM"/>
</dbReference>
<reference evidence="8 9" key="1">
    <citation type="submission" date="2017-04" db="EMBL/GenBank/DDBJ databases">
        <authorList>
            <person name="Afonso C.L."/>
            <person name="Miller P.J."/>
            <person name="Scott M.A."/>
            <person name="Spackman E."/>
            <person name="Goraichik I."/>
            <person name="Dimitrov K.M."/>
            <person name="Suarez D.L."/>
            <person name="Swayne D.E."/>
        </authorList>
    </citation>
    <scope>NUCLEOTIDE SEQUENCE [LARGE SCALE GENOMIC DNA]</scope>
    <source>
        <strain evidence="8 9">DSM 5090</strain>
    </source>
</reference>
<proteinExistence type="predicted"/>
<dbReference type="InterPro" id="IPR051198">
    <property type="entry name" value="BchE-like"/>
</dbReference>
<dbReference type="InterPro" id="IPR006158">
    <property type="entry name" value="Cobalamin-bd"/>
</dbReference>
<dbReference type="Pfam" id="PF02310">
    <property type="entry name" value="B12-binding"/>
    <property type="match status" value="1"/>
</dbReference>
<organism evidence="8 9">
    <name type="scientific">Sporomusa malonica</name>
    <dbReference type="NCBI Taxonomy" id="112901"/>
    <lineage>
        <taxon>Bacteria</taxon>
        <taxon>Bacillati</taxon>
        <taxon>Bacillota</taxon>
        <taxon>Negativicutes</taxon>
        <taxon>Selenomonadales</taxon>
        <taxon>Sporomusaceae</taxon>
        <taxon>Sporomusa</taxon>
    </lineage>
</organism>
<dbReference type="InterPro" id="IPR006638">
    <property type="entry name" value="Elp3/MiaA/NifB-like_rSAM"/>
</dbReference>
<keyword evidence="9" id="KW-1185">Reference proteome</keyword>
<dbReference type="PROSITE" id="PS51332">
    <property type="entry name" value="B12_BINDING"/>
    <property type="match status" value="1"/>
</dbReference>
<evidence type="ECO:0000259" key="6">
    <source>
        <dbReference type="PROSITE" id="PS51332"/>
    </source>
</evidence>
<dbReference type="SUPFAM" id="SSF102114">
    <property type="entry name" value="Radical SAM enzymes"/>
    <property type="match status" value="1"/>
</dbReference>
<dbReference type="SFLD" id="SFLDS00029">
    <property type="entry name" value="Radical_SAM"/>
    <property type="match status" value="1"/>
</dbReference>
<keyword evidence="3" id="KW-0479">Metal-binding</keyword>
<dbReference type="GO" id="GO:0031419">
    <property type="term" value="F:cobalamin binding"/>
    <property type="evidence" value="ECO:0007669"/>
    <property type="project" value="InterPro"/>
</dbReference>
<evidence type="ECO:0000256" key="5">
    <source>
        <dbReference type="ARBA" id="ARBA00023014"/>
    </source>
</evidence>
<dbReference type="GO" id="GO:0005829">
    <property type="term" value="C:cytosol"/>
    <property type="evidence" value="ECO:0007669"/>
    <property type="project" value="TreeGrafter"/>
</dbReference>